<evidence type="ECO:0000313" key="2">
    <source>
        <dbReference type="Proteomes" id="UP001162483"/>
    </source>
</evidence>
<sequence>MFFTEVRSLQTSEISHKGEATSCPECGSPLKSEVLSSCTSGVPHNPGGVLVP</sequence>
<proteinExistence type="predicted"/>
<accession>A0ABN9BX80</accession>
<organism evidence="1 2">
    <name type="scientific">Staurois parvus</name>
    <dbReference type="NCBI Taxonomy" id="386267"/>
    <lineage>
        <taxon>Eukaryota</taxon>
        <taxon>Metazoa</taxon>
        <taxon>Chordata</taxon>
        <taxon>Craniata</taxon>
        <taxon>Vertebrata</taxon>
        <taxon>Euteleostomi</taxon>
        <taxon>Amphibia</taxon>
        <taxon>Batrachia</taxon>
        <taxon>Anura</taxon>
        <taxon>Neobatrachia</taxon>
        <taxon>Ranoidea</taxon>
        <taxon>Ranidae</taxon>
        <taxon>Staurois</taxon>
    </lineage>
</organism>
<dbReference type="Proteomes" id="UP001162483">
    <property type="component" value="Unassembled WGS sequence"/>
</dbReference>
<protein>
    <submittedName>
        <fullName evidence="1">Uncharacterized protein</fullName>
    </submittedName>
</protein>
<reference evidence="1" key="1">
    <citation type="submission" date="2023-05" db="EMBL/GenBank/DDBJ databases">
        <authorList>
            <person name="Stuckert A."/>
        </authorList>
    </citation>
    <scope>NUCLEOTIDE SEQUENCE</scope>
</reference>
<name>A0ABN9BX80_9NEOB</name>
<keyword evidence="2" id="KW-1185">Reference proteome</keyword>
<evidence type="ECO:0000313" key="1">
    <source>
        <dbReference type="EMBL" id="CAI9552340.1"/>
    </source>
</evidence>
<gene>
    <name evidence="1" type="ORF">SPARVUS_LOCUS3874693</name>
</gene>
<comment type="caution">
    <text evidence="1">The sequence shown here is derived from an EMBL/GenBank/DDBJ whole genome shotgun (WGS) entry which is preliminary data.</text>
</comment>
<dbReference type="EMBL" id="CATNWA010006552">
    <property type="protein sequence ID" value="CAI9552340.1"/>
    <property type="molecule type" value="Genomic_DNA"/>
</dbReference>